<dbReference type="InParanoid" id="A0A5J5EDI9"/>
<keyword evidence="3" id="KW-1185">Reference proteome</keyword>
<gene>
    <name evidence="2" type="ORF">FN846DRAFT_539463</name>
</gene>
<accession>A0A5J5EDI9</accession>
<organism evidence="2 3">
    <name type="scientific">Sphaerosporella brunnea</name>
    <dbReference type="NCBI Taxonomy" id="1250544"/>
    <lineage>
        <taxon>Eukaryota</taxon>
        <taxon>Fungi</taxon>
        <taxon>Dikarya</taxon>
        <taxon>Ascomycota</taxon>
        <taxon>Pezizomycotina</taxon>
        <taxon>Pezizomycetes</taxon>
        <taxon>Pezizales</taxon>
        <taxon>Pyronemataceae</taxon>
        <taxon>Sphaerosporella</taxon>
    </lineage>
</organism>
<proteinExistence type="predicted"/>
<name>A0A5J5EDI9_9PEZI</name>
<dbReference type="AlphaFoldDB" id="A0A5J5EDI9"/>
<feature type="compositionally biased region" description="Basic residues" evidence="1">
    <location>
        <begin position="124"/>
        <end position="135"/>
    </location>
</feature>
<feature type="compositionally biased region" description="Pro residues" evidence="1">
    <location>
        <begin position="87"/>
        <end position="104"/>
    </location>
</feature>
<feature type="region of interest" description="Disordered" evidence="1">
    <location>
        <begin position="87"/>
        <end position="138"/>
    </location>
</feature>
<reference evidence="2 3" key="1">
    <citation type="submission" date="2019-09" db="EMBL/GenBank/DDBJ databases">
        <title>Draft genome of the ectomycorrhizal ascomycete Sphaerosporella brunnea.</title>
        <authorList>
            <consortium name="DOE Joint Genome Institute"/>
            <person name="Benucci G.M."/>
            <person name="Marozzi G."/>
            <person name="Antonielli L."/>
            <person name="Sanchez S."/>
            <person name="Marco P."/>
            <person name="Wang X."/>
            <person name="Falini L.B."/>
            <person name="Barry K."/>
            <person name="Haridas S."/>
            <person name="Lipzen A."/>
            <person name="Labutti K."/>
            <person name="Grigoriev I.V."/>
            <person name="Murat C."/>
            <person name="Martin F."/>
            <person name="Albertini E."/>
            <person name="Donnini D."/>
            <person name="Bonito G."/>
        </authorList>
    </citation>
    <scope>NUCLEOTIDE SEQUENCE [LARGE SCALE GENOMIC DNA]</scope>
    <source>
        <strain evidence="2 3">Sb_GMNB300</strain>
    </source>
</reference>
<protein>
    <submittedName>
        <fullName evidence="2">Uncharacterized protein</fullName>
    </submittedName>
</protein>
<feature type="region of interest" description="Disordered" evidence="1">
    <location>
        <begin position="210"/>
        <end position="239"/>
    </location>
</feature>
<comment type="caution">
    <text evidence="2">The sequence shown here is derived from an EMBL/GenBank/DDBJ whole genome shotgun (WGS) entry which is preliminary data.</text>
</comment>
<dbReference type="EMBL" id="VXIS01000459">
    <property type="protein sequence ID" value="KAA8893343.1"/>
    <property type="molecule type" value="Genomic_DNA"/>
</dbReference>
<dbReference type="Proteomes" id="UP000326924">
    <property type="component" value="Unassembled WGS sequence"/>
</dbReference>
<evidence type="ECO:0000313" key="3">
    <source>
        <dbReference type="Proteomes" id="UP000326924"/>
    </source>
</evidence>
<sequence length="284" mass="30726">MRIHALTTAVPIVINSGPIHTFMSMSTNAEIPYSSPHERTHTGACPLSQILCSPPPLRQAAVLSSPVGPVLGPNACPLSRILCPVPRSPSPRSPSQPSPSPPSPRRLRGVPSPLVAERPGHRTPPPKRGPKRALPHRQNLQQVALDQIRLAEAAGDIVAVQFVIVKLQPFPQVLQTRKRVVSQRAQEDLHFNSSSLYVTIPVHPPSQSYGTELLSEASSPTSSLGPPTAPHTSGGCQLHQNTDLYNRQMVKSKKNRKRIFSEHAGLRCVQSPTSLPALQSQNAM</sequence>
<evidence type="ECO:0000313" key="2">
    <source>
        <dbReference type="EMBL" id="KAA8893343.1"/>
    </source>
</evidence>
<evidence type="ECO:0000256" key="1">
    <source>
        <dbReference type="SAM" id="MobiDB-lite"/>
    </source>
</evidence>